<comment type="caution">
    <text evidence="7">The sequence shown here is derived from an EMBL/GenBank/DDBJ whole genome shotgun (WGS) entry which is preliminary data.</text>
</comment>
<dbReference type="EMBL" id="JBHSEP010000004">
    <property type="protein sequence ID" value="MFC4598354.1"/>
    <property type="molecule type" value="Genomic_DNA"/>
</dbReference>
<dbReference type="SMART" id="SM00342">
    <property type="entry name" value="HTH_ARAC"/>
    <property type="match status" value="1"/>
</dbReference>
<proteinExistence type="predicted"/>
<dbReference type="InterPro" id="IPR018060">
    <property type="entry name" value="HTH_AraC"/>
</dbReference>
<evidence type="ECO:0000256" key="1">
    <source>
        <dbReference type="ARBA" id="ARBA00023015"/>
    </source>
</evidence>
<dbReference type="SUPFAM" id="SSF46689">
    <property type="entry name" value="Homeodomain-like"/>
    <property type="match status" value="1"/>
</dbReference>
<sequence length="498" mass="56766">MNIFVAEDEAMALEEIKLLLEPYLSDHRVHPVSDAFKALELCRKVRPDLLITDIRMPKMDGLELIAALKPQFPDMAAILISGYDDFAYARQGMQLGVKEYLLKPLKEEALFQAVDRTLLELREERDKNRRLSDWMLMRELLGQTVDQEERMTGEYGVIVVSALRNRDTADGRMLEGREERPEGLPSGTRSVFPDAQTQCAIIPCPSRESVLHGAADWARGIHEAAKRQCPFVHTTYQVKEAGEALFSAYGHALERIGRQMRLEDSTLTDPLYQAVPADLASVWDKARMLEIYLTKRELRKARDELNAILQELRLRSVTMKDLTVFLTDMLIALQFSLTRSLGSKIAEHHEISAAVGSSFSYAELGDWLERKLAGYVNRLGTSHLDARELVQLLMHRVKHAFEAPDSLQQFAKDHHVSVGYLSRVFKNELGVNFSDYLLEIRMERARSLLETGTLSLSDISRRIGYEDPKYFSQLFKKTYGITPSEYGKQKKNSPRNGK</sequence>
<dbReference type="InterPro" id="IPR018062">
    <property type="entry name" value="HTH_AraC-typ_CS"/>
</dbReference>
<keyword evidence="1" id="KW-0805">Transcription regulation</keyword>
<dbReference type="Proteomes" id="UP001596028">
    <property type="component" value="Unassembled WGS sequence"/>
</dbReference>
<protein>
    <submittedName>
        <fullName evidence="7">Response regulator</fullName>
    </submittedName>
</protein>
<feature type="modified residue" description="4-aspartylphosphate" evidence="4">
    <location>
        <position position="53"/>
    </location>
</feature>
<dbReference type="PROSITE" id="PS00041">
    <property type="entry name" value="HTH_ARAC_FAMILY_1"/>
    <property type="match status" value="1"/>
</dbReference>
<keyword evidence="2" id="KW-0238">DNA-binding</keyword>
<accession>A0ABV9FB01</accession>
<dbReference type="PROSITE" id="PS50110">
    <property type="entry name" value="RESPONSE_REGULATORY"/>
    <property type="match status" value="1"/>
</dbReference>
<dbReference type="InterPro" id="IPR011006">
    <property type="entry name" value="CheY-like_superfamily"/>
</dbReference>
<dbReference type="PROSITE" id="PS01124">
    <property type="entry name" value="HTH_ARAC_FAMILY_2"/>
    <property type="match status" value="1"/>
</dbReference>
<dbReference type="Gene3D" id="1.10.10.60">
    <property type="entry name" value="Homeodomain-like"/>
    <property type="match status" value="2"/>
</dbReference>
<gene>
    <name evidence="7" type="ORF">ACFO3S_08870</name>
</gene>
<dbReference type="InterPro" id="IPR020449">
    <property type="entry name" value="Tscrpt_reg_AraC-type_HTH"/>
</dbReference>
<keyword evidence="8" id="KW-1185">Reference proteome</keyword>
<evidence type="ECO:0000256" key="2">
    <source>
        <dbReference type="ARBA" id="ARBA00023125"/>
    </source>
</evidence>
<dbReference type="PANTHER" id="PTHR43280:SF10">
    <property type="entry name" value="REGULATORY PROTEIN POCR"/>
    <property type="match status" value="1"/>
</dbReference>
<reference evidence="8" key="1">
    <citation type="journal article" date="2019" name="Int. J. Syst. Evol. Microbiol.">
        <title>The Global Catalogue of Microorganisms (GCM) 10K type strain sequencing project: providing services to taxonomists for standard genome sequencing and annotation.</title>
        <authorList>
            <consortium name="The Broad Institute Genomics Platform"/>
            <consortium name="The Broad Institute Genome Sequencing Center for Infectious Disease"/>
            <person name="Wu L."/>
            <person name="Ma J."/>
        </authorList>
    </citation>
    <scope>NUCLEOTIDE SEQUENCE [LARGE SCALE GENOMIC DNA]</scope>
    <source>
        <strain evidence="8">CCUG 49571</strain>
    </source>
</reference>
<keyword evidence="4" id="KW-0597">Phosphoprotein</keyword>
<evidence type="ECO:0000256" key="4">
    <source>
        <dbReference type="PROSITE-ProRule" id="PRU00169"/>
    </source>
</evidence>
<evidence type="ECO:0000313" key="8">
    <source>
        <dbReference type="Proteomes" id="UP001596028"/>
    </source>
</evidence>
<dbReference type="PANTHER" id="PTHR43280">
    <property type="entry name" value="ARAC-FAMILY TRANSCRIPTIONAL REGULATOR"/>
    <property type="match status" value="1"/>
</dbReference>
<dbReference type="CDD" id="cd17536">
    <property type="entry name" value="REC_YesN-like"/>
    <property type="match status" value="1"/>
</dbReference>
<dbReference type="SUPFAM" id="SSF52172">
    <property type="entry name" value="CheY-like"/>
    <property type="match status" value="1"/>
</dbReference>
<dbReference type="Pfam" id="PF12833">
    <property type="entry name" value="HTH_18"/>
    <property type="match status" value="1"/>
</dbReference>
<feature type="domain" description="Response regulatory" evidence="6">
    <location>
        <begin position="2"/>
        <end position="118"/>
    </location>
</feature>
<evidence type="ECO:0000313" key="7">
    <source>
        <dbReference type="EMBL" id="MFC4598354.1"/>
    </source>
</evidence>
<evidence type="ECO:0000259" key="6">
    <source>
        <dbReference type="PROSITE" id="PS50110"/>
    </source>
</evidence>
<evidence type="ECO:0000259" key="5">
    <source>
        <dbReference type="PROSITE" id="PS01124"/>
    </source>
</evidence>
<dbReference type="SMART" id="SM00448">
    <property type="entry name" value="REC"/>
    <property type="match status" value="1"/>
</dbReference>
<keyword evidence="3" id="KW-0804">Transcription</keyword>
<dbReference type="InterPro" id="IPR001789">
    <property type="entry name" value="Sig_transdc_resp-reg_receiver"/>
</dbReference>
<feature type="domain" description="HTH araC/xylS-type" evidence="5">
    <location>
        <begin position="387"/>
        <end position="489"/>
    </location>
</feature>
<organism evidence="7 8">
    <name type="scientific">Cohnella hongkongensis</name>
    <dbReference type="NCBI Taxonomy" id="178337"/>
    <lineage>
        <taxon>Bacteria</taxon>
        <taxon>Bacillati</taxon>
        <taxon>Bacillota</taxon>
        <taxon>Bacilli</taxon>
        <taxon>Bacillales</taxon>
        <taxon>Paenibacillaceae</taxon>
        <taxon>Cohnella</taxon>
    </lineage>
</organism>
<name>A0ABV9FB01_9BACL</name>
<dbReference type="InterPro" id="IPR009057">
    <property type="entry name" value="Homeodomain-like_sf"/>
</dbReference>
<dbReference type="PRINTS" id="PR00032">
    <property type="entry name" value="HTHARAC"/>
</dbReference>
<dbReference type="Pfam" id="PF00072">
    <property type="entry name" value="Response_reg"/>
    <property type="match status" value="1"/>
</dbReference>
<evidence type="ECO:0000256" key="3">
    <source>
        <dbReference type="ARBA" id="ARBA00023163"/>
    </source>
</evidence>
<dbReference type="Gene3D" id="3.40.50.2300">
    <property type="match status" value="1"/>
</dbReference>
<dbReference type="RefSeq" id="WP_378094507.1">
    <property type="nucleotide sequence ID" value="NZ_JBHSEP010000004.1"/>
</dbReference>